<dbReference type="Proteomes" id="UP000035579">
    <property type="component" value="Chromosome"/>
</dbReference>
<evidence type="ECO:0000313" key="3">
    <source>
        <dbReference type="EMBL" id="REG37180.1"/>
    </source>
</evidence>
<dbReference type="CDD" id="cd07302">
    <property type="entry name" value="CHD"/>
    <property type="match status" value="1"/>
</dbReference>
<name>A0AAC8TG33_9BACT</name>
<sequence length="390" mass="41724">MAPPGSLHPIAQWLLEQRSARGDAAELVAGFAERLMAHGTPVWRLRLTVLAMHPEVFGRSVQWQRGAGVSVMSAPHSIVASPSYQGSPVEAIHRGSGPIRCRLDGPAGALPYPQLGALRAEGGTDYFIAPLVFGDGRSSFISFATDEASGFSDEQLRLFEWLVPFLTVRLELESAAFSLRSLLQVYLGRNAAERVLSGQFKRGEGQVLRAAIWYCDLRGFTSLVDHTALDAVIPILDQYFECMARPVAEEGGEILKFIGDALLAVFVVGEDEGDACTRAVRAAQAALEALARLEVARVHGLRAGVAVHLGEVMYGNIGASDRLDFTVIGAAVNEAARMESLCKELGVPLLISAEAAARARGVTLRSLGRHALRGVSAPSELFTPFAPVGV</sequence>
<dbReference type="PANTHER" id="PTHR43081:SF11">
    <property type="entry name" value="BLR2264 PROTEIN"/>
    <property type="match status" value="1"/>
</dbReference>
<protein>
    <submittedName>
        <fullName evidence="2">Adenylate cyclase</fullName>
    </submittedName>
</protein>
<reference evidence="3 5" key="2">
    <citation type="submission" date="2018-08" db="EMBL/GenBank/DDBJ databases">
        <title>Genomic Encyclopedia of Archaeal and Bacterial Type Strains, Phase II (KMG-II): from individual species to whole genera.</title>
        <authorList>
            <person name="Goeker M."/>
        </authorList>
    </citation>
    <scope>NUCLEOTIDE SEQUENCE [LARGE SCALE GENOMIC DNA]</scope>
    <source>
        <strain evidence="3 5">DSM 2261</strain>
    </source>
</reference>
<dbReference type="InterPro" id="IPR050697">
    <property type="entry name" value="Adenylyl/Guanylyl_Cyclase_3/4"/>
</dbReference>
<dbReference type="KEGG" id="age:AA314_06393"/>
<dbReference type="Gene3D" id="3.30.70.1230">
    <property type="entry name" value="Nucleotide cyclase"/>
    <property type="match status" value="1"/>
</dbReference>
<proteinExistence type="predicted"/>
<accession>A0AAC8TG33</accession>
<dbReference type="Proteomes" id="UP000256345">
    <property type="component" value="Unassembled WGS sequence"/>
</dbReference>
<dbReference type="InterPro" id="IPR029787">
    <property type="entry name" value="Nucleotide_cyclase"/>
</dbReference>
<evidence type="ECO:0000313" key="4">
    <source>
        <dbReference type="Proteomes" id="UP000035579"/>
    </source>
</evidence>
<evidence type="ECO:0000313" key="2">
    <source>
        <dbReference type="EMBL" id="AKJ04767.1"/>
    </source>
</evidence>
<dbReference type="EMBL" id="QUMU01000001">
    <property type="protein sequence ID" value="REG37180.1"/>
    <property type="molecule type" value="Genomic_DNA"/>
</dbReference>
<dbReference type="EMBL" id="CP011509">
    <property type="protein sequence ID" value="AKJ04767.1"/>
    <property type="molecule type" value="Genomic_DNA"/>
</dbReference>
<dbReference type="InterPro" id="IPR001054">
    <property type="entry name" value="A/G_cyclase"/>
</dbReference>
<dbReference type="GO" id="GO:0004016">
    <property type="term" value="F:adenylate cyclase activity"/>
    <property type="evidence" value="ECO:0007669"/>
    <property type="project" value="UniProtKB-ARBA"/>
</dbReference>
<dbReference type="PROSITE" id="PS50125">
    <property type="entry name" value="GUANYLATE_CYCLASE_2"/>
    <property type="match status" value="1"/>
</dbReference>
<organism evidence="2 4">
    <name type="scientific">Archangium gephyra</name>
    <dbReference type="NCBI Taxonomy" id="48"/>
    <lineage>
        <taxon>Bacteria</taxon>
        <taxon>Pseudomonadati</taxon>
        <taxon>Myxococcota</taxon>
        <taxon>Myxococcia</taxon>
        <taxon>Myxococcales</taxon>
        <taxon>Cystobacterineae</taxon>
        <taxon>Archangiaceae</taxon>
        <taxon>Archangium</taxon>
    </lineage>
</organism>
<reference evidence="2 4" key="1">
    <citation type="submission" date="2015-05" db="EMBL/GenBank/DDBJ databases">
        <title>Genome assembly of Archangium gephyra DSM 2261.</title>
        <authorList>
            <person name="Sharma G."/>
            <person name="Subramanian S."/>
        </authorList>
    </citation>
    <scope>NUCLEOTIDE SEQUENCE [LARGE SCALE GENOMIC DNA]</scope>
    <source>
        <strain evidence="2 4">DSM 2261</strain>
    </source>
</reference>
<keyword evidence="5" id="KW-1185">Reference proteome</keyword>
<dbReference type="SMART" id="SM00044">
    <property type="entry name" value="CYCc"/>
    <property type="match status" value="1"/>
</dbReference>
<dbReference type="Pfam" id="PF00211">
    <property type="entry name" value="Guanylate_cyc"/>
    <property type="match status" value="1"/>
</dbReference>
<dbReference type="SUPFAM" id="SSF55073">
    <property type="entry name" value="Nucleotide cyclase"/>
    <property type="match status" value="1"/>
</dbReference>
<dbReference type="AlphaFoldDB" id="A0AAC8TG33"/>
<dbReference type="GO" id="GO:0006171">
    <property type="term" value="P:cAMP biosynthetic process"/>
    <property type="evidence" value="ECO:0007669"/>
    <property type="project" value="TreeGrafter"/>
</dbReference>
<evidence type="ECO:0000313" key="5">
    <source>
        <dbReference type="Proteomes" id="UP000256345"/>
    </source>
</evidence>
<evidence type="ECO:0000259" key="1">
    <source>
        <dbReference type="PROSITE" id="PS50125"/>
    </source>
</evidence>
<gene>
    <name evidence="2" type="ORF">AA314_06393</name>
    <name evidence="3" type="ORF">ATI61_101158</name>
</gene>
<dbReference type="PANTHER" id="PTHR43081">
    <property type="entry name" value="ADENYLATE CYCLASE, TERMINAL-DIFFERENTIATION SPECIFIC-RELATED"/>
    <property type="match status" value="1"/>
</dbReference>
<dbReference type="GO" id="GO:0035556">
    <property type="term" value="P:intracellular signal transduction"/>
    <property type="evidence" value="ECO:0007669"/>
    <property type="project" value="InterPro"/>
</dbReference>
<feature type="domain" description="Guanylate cyclase" evidence="1">
    <location>
        <begin position="211"/>
        <end position="339"/>
    </location>
</feature>